<protein>
    <submittedName>
        <fullName evidence="6">LysR-family regulatory protein</fullName>
    </submittedName>
</protein>
<dbReference type="KEGG" id="bmx:BMS_0809"/>
<dbReference type="SUPFAM" id="SSF46785">
    <property type="entry name" value="Winged helix' DNA-binding domain"/>
    <property type="match status" value="1"/>
</dbReference>
<feature type="domain" description="HTH lysR-type" evidence="5">
    <location>
        <begin position="1"/>
        <end position="62"/>
    </location>
</feature>
<name>E1X5Y9_HALMS</name>
<dbReference type="PANTHER" id="PTHR30126:SF40">
    <property type="entry name" value="HTH-TYPE TRANSCRIPTIONAL REGULATOR GLTR"/>
    <property type="match status" value="1"/>
</dbReference>
<dbReference type="CDD" id="cd05466">
    <property type="entry name" value="PBP2_LTTR_substrate"/>
    <property type="match status" value="1"/>
</dbReference>
<dbReference type="Proteomes" id="UP000008963">
    <property type="component" value="Chromosome"/>
</dbReference>
<dbReference type="eggNOG" id="COG0583">
    <property type="taxonomic scope" value="Bacteria"/>
</dbReference>
<dbReference type="AlphaFoldDB" id="E1X5Y9"/>
<evidence type="ECO:0000313" key="6">
    <source>
        <dbReference type="EMBL" id="CBW25706.1"/>
    </source>
</evidence>
<dbReference type="PATRIC" id="fig|862908.3.peg.772"/>
<keyword evidence="2" id="KW-0805">Transcription regulation</keyword>
<sequence length="287" mass="32776">MRLRDHIEKLNYFVACVEHGTLRKTSAAIGVGQPQLTKVIKQLEDLLETQLIIRSRQGITTTKDGQLLYDEGKRILQSVDKLEFSLNQSEEELHGEITIGTYDSISRYFFPDFIKYMNSLFPKLSISLYTSRSDDLLSKLKKGKIDFAVFVGKNRSKEIVSKVVYDDHFCFYQSNKLEKSFTKSLIYFPSPLEGDSMKEMTKNFETFHHCMNLETVLSLTSSGLGVGLLPTKVAQEQILSGKLKYIYPSQKFAPHSVSIAKSKKTDSTEVSIVYDEVLRFLNIWLGH</sequence>
<dbReference type="GO" id="GO:0003700">
    <property type="term" value="F:DNA-binding transcription factor activity"/>
    <property type="evidence" value="ECO:0007669"/>
    <property type="project" value="InterPro"/>
</dbReference>
<dbReference type="Pfam" id="PF03466">
    <property type="entry name" value="LysR_substrate"/>
    <property type="match status" value="1"/>
</dbReference>
<evidence type="ECO:0000256" key="3">
    <source>
        <dbReference type="ARBA" id="ARBA00023125"/>
    </source>
</evidence>
<dbReference type="GO" id="GO:0000976">
    <property type="term" value="F:transcription cis-regulatory region binding"/>
    <property type="evidence" value="ECO:0007669"/>
    <property type="project" value="TreeGrafter"/>
</dbReference>
<dbReference type="InterPro" id="IPR005119">
    <property type="entry name" value="LysR_subst-bd"/>
</dbReference>
<dbReference type="PROSITE" id="PS50931">
    <property type="entry name" value="HTH_LYSR"/>
    <property type="match status" value="1"/>
</dbReference>
<proteinExistence type="inferred from homology"/>
<dbReference type="HOGENOM" id="CLU_968967_0_0_7"/>
<dbReference type="PANTHER" id="PTHR30126">
    <property type="entry name" value="HTH-TYPE TRANSCRIPTIONAL REGULATOR"/>
    <property type="match status" value="1"/>
</dbReference>
<evidence type="ECO:0000313" key="7">
    <source>
        <dbReference type="Proteomes" id="UP000008963"/>
    </source>
</evidence>
<dbReference type="InterPro" id="IPR000847">
    <property type="entry name" value="LysR_HTH_N"/>
</dbReference>
<comment type="similarity">
    <text evidence="1">Belongs to the LysR transcriptional regulatory family.</text>
</comment>
<dbReference type="Pfam" id="PF00126">
    <property type="entry name" value="HTH_1"/>
    <property type="match status" value="1"/>
</dbReference>
<evidence type="ECO:0000256" key="4">
    <source>
        <dbReference type="ARBA" id="ARBA00023163"/>
    </source>
</evidence>
<gene>
    <name evidence="6" type="ordered locus">BMS_0809</name>
</gene>
<dbReference type="InterPro" id="IPR036390">
    <property type="entry name" value="WH_DNA-bd_sf"/>
</dbReference>
<dbReference type="EMBL" id="FQ312005">
    <property type="protein sequence ID" value="CBW25706.1"/>
    <property type="molecule type" value="Genomic_DNA"/>
</dbReference>
<evidence type="ECO:0000256" key="1">
    <source>
        <dbReference type="ARBA" id="ARBA00009437"/>
    </source>
</evidence>
<keyword evidence="3" id="KW-0238">DNA-binding</keyword>
<dbReference type="OrthoDB" id="8437302at2"/>
<evidence type="ECO:0000259" key="5">
    <source>
        <dbReference type="PROSITE" id="PS50931"/>
    </source>
</evidence>
<dbReference type="InterPro" id="IPR036388">
    <property type="entry name" value="WH-like_DNA-bd_sf"/>
</dbReference>
<dbReference type="Gene3D" id="3.40.190.290">
    <property type="match status" value="1"/>
</dbReference>
<evidence type="ECO:0000256" key="2">
    <source>
        <dbReference type="ARBA" id="ARBA00023015"/>
    </source>
</evidence>
<accession>E1X5Y9</accession>
<dbReference type="SUPFAM" id="SSF53850">
    <property type="entry name" value="Periplasmic binding protein-like II"/>
    <property type="match status" value="1"/>
</dbReference>
<reference evidence="7" key="1">
    <citation type="journal article" date="2013" name="ISME J.">
        <title>A small predatory core genome in the divergent marine Bacteriovorax marinus SJ and the terrestrial Bdellovibrio bacteriovorus.</title>
        <authorList>
            <person name="Crossman L.C."/>
            <person name="Chen H."/>
            <person name="Cerdeno-Tarraga A.M."/>
            <person name="Brooks K."/>
            <person name="Quail M.A."/>
            <person name="Pineiro S.A."/>
            <person name="Hobley L."/>
            <person name="Sockett R.E."/>
            <person name="Bentley S.D."/>
            <person name="Parkhill J."/>
            <person name="Williams H.N."/>
            <person name="Stine O.C."/>
        </authorList>
    </citation>
    <scope>NUCLEOTIDE SEQUENCE [LARGE SCALE GENOMIC DNA]</scope>
    <source>
        <strain evidence="7">ATCC BAA-682 / DSM 15412 / SJ</strain>
    </source>
</reference>
<dbReference type="STRING" id="862908.BMS_0809"/>
<dbReference type="Gene3D" id="1.10.10.10">
    <property type="entry name" value="Winged helix-like DNA-binding domain superfamily/Winged helix DNA-binding domain"/>
    <property type="match status" value="1"/>
</dbReference>
<keyword evidence="7" id="KW-1185">Reference proteome</keyword>
<organism evidence="6 7">
    <name type="scientific">Halobacteriovorax marinus (strain ATCC BAA-682 / DSM 15412 / SJ)</name>
    <name type="common">Bacteriovorax marinus</name>
    <dbReference type="NCBI Taxonomy" id="862908"/>
    <lineage>
        <taxon>Bacteria</taxon>
        <taxon>Pseudomonadati</taxon>
        <taxon>Bdellovibrionota</taxon>
        <taxon>Bacteriovoracia</taxon>
        <taxon>Bacteriovoracales</taxon>
        <taxon>Halobacteriovoraceae</taxon>
        <taxon>Halobacteriovorax</taxon>
    </lineage>
</organism>
<dbReference type="RefSeq" id="WP_014243491.1">
    <property type="nucleotide sequence ID" value="NC_016620.1"/>
</dbReference>
<keyword evidence="4" id="KW-0804">Transcription</keyword>